<dbReference type="AlphaFoldDB" id="A0A1G8D8E0"/>
<evidence type="ECO:0000313" key="1">
    <source>
        <dbReference type="EMBL" id="SDH54047.1"/>
    </source>
</evidence>
<proteinExistence type="predicted"/>
<sequence length="53" mass="6067">MSVIFAPLLICRTYYIISPKIVLTANIIEKGNDGDKYVKEALPGRECRDWKHS</sequence>
<gene>
    <name evidence="1" type="ORF">SAMN04489735_103125</name>
</gene>
<organism evidence="1 2">
    <name type="scientific">Aneurinibacillus thermoaerophilus</name>
    <dbReference type="NCBI Taxonomy" id="143495"/>
    <lineage>
        <taxon>Bacteria</taxon>
        <taxon>Bacillati</taxon>
        <taxon>Bacillota</taxon>
        <taxon>Bacilli</taxon>
        <taxon>Bacillales</taxon>
        <taxon>Paenibacillaceae</taxon>
        <taxon>Aneurinibacillus group</taxon>
        <taxon>Aneurinibacillus</taxon>
    </lineage>
</organism>
<dbReference type="Proteomes" id="UP000198956">
    <property type="component" value="Unassembled WGS sequence"/>
</dbReference>
<evidence type="ECO:0000313" key="2">
    <source>
        <dbReference type="Proteomes" id="UP000198956"/>
    </source>
</evidence>
<dbReference type="EMBL" id="FNDE01000031">
    <property type="protein sequence ID" value="SDH54047.1"/>
    <property type="molecule type" value="Genomic_DNA"/>
</dbReference>
<reference evidence="1 2" key="1">
    <citation type="submission" date="2016-10" db="EMBL/GenBank/DDBJ databases">
        <authorList>
            <person name="de Groot N.N."/>
        </authorList>
    </citation>
    <scope>NUCLEOTIDE SEQUENCE [LARGE SCALE GENOMIC DNA]</scope>
    <source>
        <strain evidence="1 2">L 420-91</strain>
    </source>
</reference>
<protein>
    <submittedName>
        <fullName evidence="1">Uncharacterized protein</fullName>
    </submittedName>
</protein>
<name>A0A1G8D8E0_ANETH</name>
<accession>A0A1G8D8E0</accession>